<dbReference type="PROSITE" id="PS50968">
    <property type="entry name" value="BIOTINYL_LIPOYL"/>
    <property type="match status" value="1"/>
</dbReference>
<proteinExistence type="predicted"/>
<gene>
    <name evidence="3" type="ORF">UFOPK2625_00662</name>
    <name evidence="4" type="ORF">UFOPK4092_01323</name>
</gene>
<protein>
    <submittedName>
        <fullName evidence="3">Unannotated protein</fullName>
    </submittedName>
</protein>
<dbReference type="InterPro" id="IPR003016">
    <property type="entry name" value="2-oxoA_DH_lipoyl-BS"/>
</dbReference>
<dbReference type="InterPro" id="IPR000089">
    <property type="entry name" value="Biotin_lipoyl"/>
</dbReference>
<evidence type="ECO:0000256" key="1">
    <source>
        <dbReference type="ARBA" id="ARBA00022823"/>
    </source>
</evidence>
<dbReference type="PANTHER" id="PTHR23151">
    <property type="entry name" value="DIHYDROLIPOAMIDE ACETYL/SUCCINYL-TRANSFERASE-RELATED"/>
    <property type="match status" value="1"/>
</dbReference>
<dbReference type="Gene3D" id="2.40.50.100">
    <property type="match status" value="1"/>
</dbReference>
<dbReference type="EMBL" id="CAEZXZ010000082">
    <property type="protein sequence ID" value="CAB4704226.1"/>
    <property type="molecule type" value="Genomic_DNA"/>
</dbReference>
<dbReference type="InterPro" id="IPR011053">
    <property type="entry name" value="Single_hybrid_motif"/>
</dbReference>
<evidence type="ECO:0000259" key="2">
    <source>
        <dbReference type="PROSITE" id="PS50968"/>
    </source>
</evidence>
<evidence type="ECO:0000313" key="3">
    <source>
        <dbReference type="EMBL" id="CAB4704226.1"/>
    </source>
</evidence>
<dbReference type="PROSITE" id="PS51257">
    <property type="entry name" value="PROKAR_LIPOPROTEIN"/>
    <property type="match status" value="1"/>
</dbReference>
<dbReference type="InterPro" id="IPR045257">
    <property type="entry name" value="E2/Pdx1"/>
</dbReference>
<sequence>MRANKKAMMSSIATAVVLLTAACGSSDTASDDVTTKGKSGKTTSVVSTTEVKMMTWEGAGERVFFEWLKKDGEYVKKGDPLYSVETTKSVVDFEADAAGYLTITVPSCEGSSSCPVGTVLGTITP</sequence>
<accession>A0A6J6Q0B6</accession>
<dbReference type="PROSITE" id="PS00189">
    <property type="entry name" value="LIPOYL"/>
    <property type="match status" value="1"/>
</dbReference>
<dbReference type="PANTHER" id="PTHR23151:SF90">
    <property type="entry name" value="DIHYDROLIPOYLLYSINE-RESIDUE ACETYLTRANSFERASE COMPONENT OF PYRUVATE DEHYDROGENASE COMPLEX, MITOCHONDRIAL-RELATED"/>
    <property type="match status" value="1"/>
</dbReference>
<dbReference type="GO" id="GO:0006086">
    <property type="term" value="P:pyruvate decarboxylation to acetyl-CoA"/>
    <property type="evidence" value="ECO:0007669"/>
    <property type="project" value="InterPro"/>
</dbReference>
<dbReference type="CDD" id="cd06849">
    <property type="entry name" value="lipoyl_domain"/>
    <property type="match status" value="1"/>
</dbReference>
<feature type="domain" description="Lipoyl-binding" evidence="2">
    <location>
        <begin position="43"/>
        <end position="124"/>
    </location>
</feature>
<organism evidence="3">
    <name type="scientific">freshwater metagenome</name>
    <dbReference type="NCBI Taxonomy" id="449393"/>
    <lineage>
        <taxon>unclassified sequences</taxon>
        <taxon>metagenomes</taxon>
        <taxon>ecological metagenomes</taxon>
    </lineage>
</organism>
<name>A0A6J6Q0B6_9ZZZZ</name>
<keyword evidence="1" id="KW-0450">Lipoyl</keyword>
<dbReference type="GO" id="GO:0045254">
    <property type="term" value="C:pyruvate dehydrogenase complex"/>
    <property type="evidence" value="ECO:0007669"/>
    <property type="project" value="InterPro"/>
</dbReference>
<dbReference type="Pfam" id="PF00364">
    <property type="entry name" value="Biotin_lipoyl"/>
    <property type="match status" value="1"/>
</dbReference>
<evidence type="ECO:0000313" key="4">
    <source>
        <dbReference type="EMBL" id="CAB5027447.1"/>
    </source>
</evidence>
<dbReference type="EMBL" id="CAFBPJ010000182">
    <property type="protein sequence ID" value="CAB5027447.1"/>
    <property type="molecule type" value="Genomic_DNA"/>
</dbReference>
<dbReference type="SUPFAM" id="SSF51230">
    <property type="entry name" value="Single hybrid motif"/>
    <property type="match status" value="1"/>
</dbReference>
<reference evidence="3" key="1">
    <citation type="submission" date="2020-05" db="EMBL/GenBank/DDBJ databases">
        <authorList>
            <person name="Chiriac C."/>
            <person name="Salcher M."/>
            <person name="Ghai R."/>
            <person name="Kavagutti S V."/>
        </authorList>
    </citation>
    <scope>NUCLEOTIDE SEQUENCE</scope>
</reference>
<dbReference type="AlphaFoldDB" id="A0A6J6Q0B6"/>